<feature type="domain" description="DAGKc" evidence="2">
    <location>
        <begin position="201"/>
        <end position="350"/>
    </location>
</feature>
<dbReference type="CTD" id="20234769"/>
<organism evidence="3 4">
    <name type="scientific">Lottia gigantea</name>
    <name type="common">Giant owl limpet</name>
    <dbReference type="NCBI Taxonomy" id="225164"/>
    <lineage>
        <taxon>Eukaryota</taxon>
        <taxon>Metazoa</taxon>
        <taxon>Spiralia</taxon>
        <taxon>Lophotrochozoa</taxon>
        <taxon>Mollusca</taxon>
        <taxon>Gastropoda</taxon>
        <taxon>Patellogastropoda</taxon>
        <taxon>Lottioidea</taxon>
        <taxon>Lottiidae</taxon>
        <taxon>Lottia</taxon>
    </lineage>
</organism>
<dbReference type="Proteomes" id="UP000030746">
    <property type="component" value="Unassembled WGS sequence"/>
</dbReference>
<dbReference type="Gene3D" id="2.60.200.40">
    <property type="match status" value="1"/>
</dbReference>
<accession>V4AI37</accession>
<dbReference type="PROSITE" id="PS50146">
    <property type="entry name" value="DAGK"/>
    <property type="match status" value="1"/>
</dbReference>
<dbReference type="Pfam" id="PF19280">
    <property type="entry name" value="CERK_C"/>
    <property type="match status" value="1"/>
</dbReference>
<evidence type="ECO:0000313" key="3">
    <source>
        <dbReference type="EMBL" id="ESO96582.1"/>
    </source>
</evidence>
<name>V4AI37_LOTGI</name>
<evidence type="ECO:0000259" key="2">
    <source>
        <dbReference type="PROSITE" id="PS50146"/>
    </source>
</evidence>
<dbReference type="KEGG" id="lgi:LOTGIDRAFT_143976"/>
<dbReference type="AlphaFoldDB" id="V4AI37"/>
<dbReference type="InterPro" id="IPR001206">
    <property type="entry name" value="Diacylglycerol_kinase_cat_dom"/>
</dbReference>
<dbReference type="GO" id="GO:0016020">
    <property type="term" value="C:membrane"/>
    <property type="evidence" value="ECO:0007669"/>
    <property type="project" value="GOC"/>
</dbReference>
<dbReference type="OMA" id="WNYNDHD"/>
<dbReference type="InterPro" id="IPR045363">
    <property type="entry name" value="CERK_C"/>
</dbReference>
<dbReference type="InterPro" id="IPR050187">
    <property type="entry name" value="Lipid_Phosphate_FormReg"/>
</dbReference>
<dbReference type="PANTHER" id="PTHR12358:SF26">
    <property type="entry name" value="CERAMIDE KINASE-LIKE PROTEIN"/>
    <property type="match status" value="1"/>
</dbReference>
<proteinExistence type="predicted"/>
<dbReference type="Gene3D" id="3.40.50.10330">
    <property type="entry name" value="Probable inorganic polyphosphate/atp-NAD kinase, domain 1"/>
    <property type="match status" value="1"/>
</dbReference>
<dbReference type="Pfam" id="PF00781">
    <property type="entry name" value="DAGK_cat"/>
    <property type="match status" value="1"/>
</dbReference>
<dbReference type="GeneID" id="20234769"/>
<dbReference type="InterPro" id="IPR017438">
    <property type="entry name" value="ATP-NAD_kinase_N"/>
</dbReference>
<feature type="region of interest" description="Disordered" evidence="1">
    <location>
        <begin position="1"/>
        <end position="53"/>
    </location>
</feature>
<feature type="compositionally biased region" description="Basic residues" evidence="1">
    <location>
        <begin position="36"/>
        <end position="49"/>
    </location>
</feature>
<reference evidence="3 4" key="1">
    <citation type="journal article" date="2013" name="Nature">
        <title>Insights into bilaterian evolution from three spiralian genomes.</title>
        <authorList>
            <person name="Simakov O."/>
            <person name="Marletaz F."/>
            <person name="Cho S.J."/>
            <person name="Edsinger-Gonzales E."/>
            <person name="Havlak P."/>
            <person name="Hellsten U."/>
            <person name="Kuo D.H."/>
            <person name="Larsson T."/>
            <person name="Lv J."/>
            <person name="Arendt D."/>
            <person name="Savage R."/>
            <person name="Osoegawa K."/>
            <person name="de Jong P."/>
            <person name="Grimwood J."/>
            <person name="Chapman J.A."/>
            <person name="Shapiro H."/>
            <person name="Aerts A."/>
            <person name="Otillar R.P."/>
            <person name="Terry A.Y."/>
            <person name="Boore J.L."/>
            <person name="Grigoriev I.V."/>
            <person name="Lindberg D.R."/>
            <person name="Seaver E.C."/>
            <person name="Weisblat D.A."/>
            <person name="Putnam N.H."/>
            <person name="Rokhsar D.S."/>
        </authorList>
    </citation>
    <scope>NUCLEOTIDE SEQUENCE [LARGE SCALE GENOMIC DNA]</scope>
</reference>
<feature type="compositionally biased region" description="Low complexity" evidence="1">
    <location>
        <begin position="16"/>
        <end position="29"/>
    </location>
</feature>
<dbReference type="GO" id="GO:0001729">
    <property type="term" value="F:ceramide kinase activity"/>
    <property type="evidence" value="ECO:0007669"/>
    <property type="project" value="TreeGrafter"/>
</dbReference>
<sequence>MEETDDFSFDQDGIPTVDDLSSTSDTTPTNRPSPLAHRHNHHQQTHRRGPSRDFAPEIQHVNNFSNDADLADIFDILGEGYDCNLLFSQGVLTWKPMNPMGHRRPRSTKGLKSLFKSNNNKVALKKNFLKFREILGVKLRRRKQSGQKDGEGVCLGFGLLTYDYKSANVMKARMIDFEHPSEEICNKWVSKISDVLQTFEERPKSVKLFIQKYAGEKTGMTLFREKILPIFRTADCNVDMTEVMHNEQIKQDLIHLNLLDYDCIACMGGDGTVNKVVNGLLNQSNKDYGVEIKCNINPVKAAISMGIIPTGKTNHIASSVMGTDDPITGLLHILYGNRYMVDVCSVYNNEKFQRWAFNSQYGFAGNVLTFISRYSSIGLKKVEASFLKALTKSKLRSYECDIEYIPVPVEELEPLHQSGSTSSLIELAEKKENSWRTLKGDFMNVGIFTVPGICEFAPQGLSKFTHLNDGCMDIAVVKKVERKDFIRFLRRHGNSKNQFDFPFVETFRVKEVRFRPRFPTSWSYKD</sequence>
<dbReference type="SUPFAM" id="SSF111331">
    <property type="entry name" value="NAD kinase/diacylglycerol kinase-like"/>
    <property type="match status" value="1"/>
</dbReference>
<dbReference type="PANTHER" id="PTHR12358">
    <property type="entry name" value="SPHINGOSINE KINASE"/>
    <property type="match status" value="1"/>
</dbReference>
<dbReference type="RefSeq" id="XP_009052718.1">
    <property type="nucleotide sequence ID" value="XM_009054470.1"/>
</dbReference>
<dbReference type="GO" id="GO:0006672">
    <property type="term" value="P:ceramide metabolic process"/>
    <property type="evidence" value="ECO:0007669"/>
    <property type="project" value="TreeGrafter"/>
</dbReference>
<gene>
    <name evidence="3" type="ORF">LOTGIDRAFT_143976</name>
</gene>
<dbReference type="HOGENOM" id="CLU_013399_2_2_1"/>
<dbReference type="InterPro" id="IPR016064">
    <property type="entry name" value="NAD/diacylglycerol_kinase_sf"/>
</dbReference>
<dbReference type="STRING" id="225164.V4AI37"/>
<keyword evidence="4" id="KW-1185">Reference proteome</keyword>
<evidence type="ECO:0000256" key="1">
    <source>
        <dbReference type="SAM" id="MobiDB-lite"/>
    </source>
</evidence>
<dbReference type="EMBL" id="KB201451">
    <property type="protein sequence ID" value="ESO96582.1"/>
    <property type="molecule type" value="Genomic_DNA"/>
</dbReference>
<feature type="non-terminal residue" evidence="3">
    <location>
        <position position="526"/>
    </location>
</feature>
<evidence type="ECO:0000313" key="4">
    <source>
        <dbReference type="Proteomes" id="UP000030746"/>
    </source>
</evidence>
<protein>
    <recommendedName>
        <fullName evidence="2">DAGKc domain-containing protein</fullName>
    </recommendedName>
</protein>
<dbReference type="OrthoDB" id="530923at2759"/>